<organism evidence="2 3">
    <name type="scientific">Kitasatospora xanthocidica</name>
    <dbReference type="NCBI Taxonomy" id="83382"/>
    <lineage>
        <taxon>Bacteria</taxon>
        <taxon>Bacillati</taxon>
        <taxon>Actinomycetota</taxon>
        <taxon>Actinomycetes</taxon>
        <taxon>Kitasatosporales</taxon>
        <taxon>Streptomycetaceae</taxon>
        <taxon>Kitasatospora</taxon>
    </lineage>
</organism>
<feature type="compositionally biased region" description="Polar residues" evidence="1">
    <location>
        <begin position="9"/>
        <end position="21"/>
    </location>
</feature>
<name>A0A372ZNP6_9ACTN</name>
<evidence type="ECO:0000313" key="2">
    <source>
        <dbReference type="EMBL" id="RGD57483.1"/>
    </source>
</evidence>
<gene>
    <name evidence="2" type="ORF">DR950_06450</name>
</gene>
<dbReference type="SUPFAM" id="SSF50969">
    <property type="entry name" value="YVTN repeat-like/Quinoprotein amine dehydrogenase"/>
    <property type="match status" value="1"/>
</dbReference>
<dbReference type="Gene3D" id="2.130.10.10">
    <property type="entry name" value="YVTN repeat-like/Quinoprotein amine dehydrogenase"/>
    <property type="match status" value="2"/>
</dbReference>
<dbReference type="AlphaFoldDB" id="A0A372ZNP6"/>
<dbReference type="PANTHER" id="PTHR47197:SF3">
    <property type="entry name" value="DIHYDRO-HEME D1 DEHYDROGENASE"/>
    <property type="match status" value="1"/>
</dbReference>
<protein>
    <submittedName>
        <fullName evidence="2">YncE family protein</fullName>
    </submittedName>
</protein>
<proteinExistence type="predicted"/>
<evidence type="ECO:0000256" key="1">
    <source>
        <dbReference type="SAM" id="MobiDB-lite"/>
    </source>
</evidence>
<dbReference type="InterPro" id="IPR015943">
    <property type="entry name" value="WD40/YVTN_repeat-like_dom_sf"/>
</dbReference>
<sequence>MAGALLLTGSGSADAATNTSGGPVPGVPQTVELDSSPASVAVSPDGHKAYVAVKDTTKGAKVKVVDTQSGAITAVVTLSTGLGAGPGPLAVSPDGSRVYVLFSTARKAPLSSLGAIDTATDTVVSSTEAPDQPRPDGTFPGALTSLAVSPDGATVYVGQDGPARYHRPAEPGARVLSFSPQQQAYTTAVPVPGHYLGSIVTPPDGDTAYTATDENLVRLDTSTATPTVTGTTPATIGSRPILALSPDATRLYGVGNNGTGYAVDLATDTLTTLDLAPGQWLQNPTVSADGTRLHLLQQDLTSSDGKASVLALDTATNTLVPAEEITGLAWVTGLALGPDTHTFYLTVNSTLRILAH</sequence>
<dbReference type="InterPro" id="IPR011044">
    <property type="entry name" value="Quino_amine_DH_bsu"/>
</dbReference>
<evidence type="ECO:0000313" key="3">
    <source>
        <dbReference type="Proteomes" id="UP000263377"/>
    </source>
</evidence>
<dbReference type="PANTHER" id="PTHR47197">
    <property type="entry name" value="PROTEIN NIRF"/>
    <property type="match status" value="1"/>
</dbReference>
<reference evidence="2 3" key="1">
    <citation type="submission" date="2018-08" db="EMBL/GenBank/DDBJ databases">
        <title>Diversity &amp; Physiological Properties of Lignin-Decomposing Actinobacteria from Soil.</title>
        <authorList>
            <person name="Roh S.G."/>
            <person name="Kim S.B."/>
        </authorList>
    </citation>
    <scope>NUCLEOTIDE SEQUENCE [LARGE SCALE GENOMIC DNA]</scope>
    <source>
        <strain evidence="2 3">MMS17-GH009</strain>
    </source>
</reference>
<accession>A0A372ZNP6</accession>
<dbReference type="EMBL" id="QVIG01000001">
    <property type="protein sequence ID" value="RGD57483.1"/>
    <property type="molecule type" value="Genomic_DNA"/>
</dbReference>
<dbReference type="InterPro" id="IPR051200">
    <property type="entry name" value="Host-pathogen_enzymatic-act"/>
</dbReference>
<dbReference type="Proteomes" id="UP000263377">
    <property type="component" value="Unassembled WGS sequence"/>
</dbReference>
<keyword evidence="3" id="KW-1185">Reference proteome</keyword>
<comment type="caution">
    <text evidence="2">The sequence shown here is derived from an EMBL/GenBank/DDBJ whole genome shotgun (WGS) entry which is preliminary data.</text>
</comment>
<feature type="region of interest" description="Disordered" evidence="1">
    <location>
        <begin position="7"/>
        <end position="40"/>
    </location>
</feature>